<organism evidence="1 2">
    <name type="scientific">Bradymonas sediminis</name>
    <dbReference type="NCBI Taxonomy" id="1548548"/>
    <lineage>
        <taxon>Bacteria</taxon>
        <taxon>Deltaproteobacteria</taxon>
        <taxon>Bradymonadales</taxon>
        <taxon>Bradymonadaceae</taxon>
        <taxon>Bradymonas</taxon>
    </lineage>
</organism>
<dbReference type="KEGG" id="bsed:DN745_10100"/>
<reference evidence="1 2" key="1">
    <citation type="submission" date="2018-06" db="EMBL/GenBank/DDBJ databases">
        <title>Lujinxingia sediminis gen. nov. sp. nov., a new facultative anaerobic member of the class Deltaproteobacteria, and proposal of Lujinxingaceae fam. nov.</title>
        <authorList>
            <person name="Guo L.-Y."/>
            <person name="Li C.-M."/>
            <person name="Wang S."/>
            <person name="Du Z.-J."/>
        </authorList>
    </citation>
    <scope>NUCLEOTIDE SEQUENCE [LARGE SCALE GENOMIC DNA]</scope>
    <source>
        <strain evidence="1 2">FA350</strain>
    </source>
</reference>
<dbReference type="RefSeq" id="WP_111334525.1">
    <property type="nucleotide sequence ID" value="NZ_CP030032.1"/>
</dbReference>
<dbReference type="Gene3D" id="1.25.40.920">
    <property type="entry name" value="TRAP transporter T-component"/>
    <property type="match status" value="1"/>
</dbReference>
<dbReference type="Pfam" id="PF16811">
    <property type="entry name" value="TAtT"/>
    <property type="match status" value="1"/>
</dbReference>
<dbReference type="InterPro" id="IPR031823">
    <property type="entry name" value="TatT"/>
</dbReference>
<dbReference type="InterPro" id="IPR038537">
    <property type="entry name" value="TatT_sf"/>
</dbReference>
<protein>
    <submittedName>
        <fullName evidence="1">Uncharacterized protein</fullName>
    </submittedName>
</protein>
<dbReference type="Proteomes" id="UP000249799">
    <property type="component" value="Chromosome"/>
</dbReference>
<evidence type="ECO:0000313" key="2">
    <source>
        <dbReference type="Proteomes" id="UP000249799"/>
    </source>
</evidence>
<dbReference type="AlphaFoldDB" id="A0A2Z4FL00"/>
<accession>A0A2Z4FL00</accession>
<sequence length="323" mass="36373">MTDFLAKPHPATRPATSFCIRALLAALLVTTLGGCSLQKITVNQTADVLWQGSSALEGEEDPQFTRDALPASMKTVESFLASAPENKKLLRILAKGYFSYSFAFLEHDLLEMEYGDATTEEIDAVRERAVIHYLKSHRYGLRILGNEEFSKAAKNLDVKRIESLLKEMDKDDVPGLFWTAYGWGSAANLAQNRTDLVAALPIVAAIMQRTIELDEKFFFGGAHLFFGVYYGSRPVMYGGSPELAKEHFERAMKLYGDRNMVAPALYARFYATAAGVQDRELFQRLLGEVIEADFDKYPELRLNNEVAKLHAEFWLAHEDDLFF</sequence>
<dbReference type="PROSITE" id="PS51257">
    <property type="entry name" value="PROKAR_LIPOPROTEIN"/>
    <property type="match status" value="1"/>
</dbReference>
<name>A0A2Z4FL00_9DELT</name>
<gene>
    <name evidence="1" type="ORF">DN745_10100</name>
</gene>
<keyword evidence="2" id="KW-1185">Reference proteome</keyword>
<dbReference type="EMBL" id="CP030032">
    <property type="protein sequence ID" value="AWV89671.1"/>
    <property type="molecule type" value="Genomic_DNA"/>
</dbReference>
<evidence type="ECO:0000313" key="1">
    <source>
        <dbReference type="EMBL" id="AWV89671.1"/>
    </source>
</evidence>
<dbReference type="OrthoDB" id="191213at2"/>
<proteinExistence type="predicted"/>